<proteinExistence type="predicted"/>
<dbReference type="Proteomes" id="UP000183002">
    <property type="component" value="Unassembled WGS sequence"/>
</dbReference>
<dbReference type="AlphaFoldDB" id="A0A1H8LE03"/>
<protein>
    <submittedName>
        <fullName evidence="1">Uncharacterized protein</fullName>
    </submittedName>
</protein>
<evidence type="ECO:0000313" key="2">
    <source>
        <dbReference type="Proteomes" id="UP000183002"/>
    </source>
</evidence>
<reference evidence="1 2" key="1">
    <citation type="submission" date="2016-10" db="EMBL/GenBank/DDBJ databases">
        <authorList>
            <person name="de Groot N.N."/>
        </authorList>
    </citation>
    <scope>NUCLEOTIDE SEQUENCE [LARGE SCALE GENOMIC DNA]</scope>
    <source>
        <strain evidence="1 2">CGMCC 1.10836</strain>
    </source>
</reference>
<keyword evidence="2" id="KW-1185">Reference proteome</keyword>
<organism evidence="1 2">
    <name type="scientific">Pseudorhodobacter antarcticus</name>
    <dbReference type="NCBI Taxonomy" id="1077947"/>
    <lineage>
        <taxon>Bacteria</taxon>
        <taxon>Pseudomonadati</taxon>
        <taxon>Pseudomonadota</taxon>
        <taxon>Alphaproteobacteria</taxon>
        <taxon>Rhodobacterales</taxon>
        <taxon>Paracoccaceae</taxon>
        <taxon>Pseudorhodobacter</taxon>
    </lineage>
</organism>
<name>A0A1H8LE03_9RHOB</name>
<dbReference type="EMBL" id="FOCO01000041">
    <property type="protein sequence ID" value="SEO03371.1"/>
    <property type="molecule type" value="Genomic_DNA"/>
</dbReference>
<evidence type="ECO:0000313" key="1">
    <source>
        <dbReference type="EMBL" id="SEO03371.1"/>
    </source>
</evidence>
<sequence length="180" mass="19602">MRSPCLRRVSNGVNSPGGTECAKVARVETPLGSVYEIGWHHRPRFGQERVSCARRWSRWLGCIPPEVIPSAVAEVHRRAAALHRGDGSPNNAFKVRHAWIAASVKVAGRPRFSLGPASQTVSGSNHPLTHARMRCRATDLQRTTLLQGGIVCAPVRRAVGWGCGFAHPTRLTPWSHAGNP</sequence>
<accession>A0A1H8LE03</accession>
<gene>
    <name evidence="1" type="ORF">SAMN05216227_104113</name>
</gene>
<dbReference type="STRING" id="1077947.SAMN05216227_104113"/>